<dbReference type="InterPro" id="IPR015915">
    <property type="entry name" value="Kelch-typ_b-propeller"/>
</dbReference>
<name>A0A150G053_GONPE</name>
<evidence type="ECO:0000313" key="5">
    <source>
        <dbReference type="Proteomes" id="UP000075714"/>
    </source>
</evidence>
<feature type="transmembrane region" description="Helical" evidence="2">
    <location>
        <begin position="1875"/>
        <end position="1892"/>
    </location>
</feature>
<comment type="caution">
    <text evidence="4">The sequence shown here is derived from an EMBL/GenBank/DDBJ whole genome shotgun (WGS) entry which is preliminary data.</text>
</comment>
<feature type="domain" description="EF-hand" evidence="3">
    <location>
        <begin position="2353"/>
        <end position="2388"/>
    </location>
</feature>
<keyword evidence="5" id="KW-1185">Reference proteome</keyword>
<feature type="compositionally biased region" description="Basic and acidic residues" evidence="1">
    <location>
        <begin position="2455"/>
        <end position="2476"/>
    </location>
</feature>
<feature type="region of interest" description="Disordered" evidence="1">
    <location>
        <begin position="2455"/>
        <end position="2538"/>
    </location>
</feature>
<keyword evidence="2" id="KW-1133">Transmembrane helix</keyword>
<dbReference type="SMART" id="SM00710">
    <property type="entry name" value="PbH1"/>
    <property type="match status" value="8"/>
</dbReference>
<dbReference type="PROSITE" id="PS00018">
    <property type="entry name" value="EF_HAND_1"/>
    <property type="match status" value="1"/>
</dbReference>
<dbReference type="InterPro" id="IPR002048">
    <property type="entry name" value="EF_hand_dom"/>
</dbReference>
<evidence type="ECO:0000256" key="1">
    <source>
        <dbReference type="SAM" id="MobiDB-lite"/>
    </source>
</evidence>
<dbReference type="InterPro" id="IPR011043">
    <property type="entry name" value="Gal_Oxase/kelch_b-propeller"/>
</dbReference>
<feature type="compositionally biased region" description="Pro residues" evidence="1">
    <location>
        <begin position="49"/>
        <end position="63"/>
    </location>
</feature>
<dbReference type="EMBL" id="LSYV01000098">
    <property type="protein sequence ID" value="KXZ43208.1"/>
    <property type="molecule type" value="Genomic_DNA"/>
</dbReference>
<dbReference type="Gene3D" id="2.120.10.80">
    <property type="entry name" value="Kelch-type beta propeller"/>
    <property type="match status" value="1"/>
</dbReference>
<feature type="transmembrane region" description="Helical" evidence="2">
    <location>
        <begin position="2307"/>
        <end position="2326"/>
    </location>
</feature>
<feature type="region of interest" description="Disordered" evidence="1">
    <location>
        <begin position="398"/>
        <end position="439"/>
    </location>
</feature>
<feature type="compositionally biased region" description="Basic and acidic residues" evidence="1">
    <location>
        <begin position="1925"/>
        <end position="1934"/>
    </location>
</feature>
<protein>
    <recommendedName>
        <fullName evidence="3">EF-hand domain-containing protein</fullName>
    </recommendedName>
</protein>
<feature type="transmembrane region" description="Helical" evidence="2">
    <location>
        <begin position="2128"/>
        <end position="2145"/>
    </location>
</feature>
<dbReference type="InterPro" id="IPR018247">
    <property type="entry name" value="EF_Hand_1_Ca_BS"/>
</dbReference>
<feature type="region of interest" description="Disordered" evidence="1">
    <location>
        <begin position="36"/>
        <end position="96"/>
    </location>
</feature>
<feature type="transmembrane region" description="Helical" evidence="2">
    <location>
        <begin position="2276"/>
        <end position="2295"/>
    </location>
</feature>
<organism evidence="4 5">
    <name type="scientific">Gonium pectorale</name>
    <name type="common">Green alga</name>
    <dbReference type="NCBI Taxonomy" id="33097"/>
    <lineage>
        <taxon>Eukaryota</taxon>
        <taxon>Viridiplantae</taxon>
        <taxon>Chlorophyta</taxon>
        <taxon>core chlorophytes</taxon>
        <taxon>Chlorophyceae</taxon>
        <taxon>CS clade</taxon>
        <taxon>Chlamydomonadales</taxon>
        <taxon>Volvocaceae</taxon>
        <taxon>Gonium</taxon>
    </lineage>
</organism>
<dbReference type="GO" id="GO:0005509">
    <property type="term" value="F:calcium ion binding"/>
    <property type="evidence" value="ECO:0007669"/>
    <property type="project" value="InterPro"/>
</dbReference>
<proteinExistence type="predicted"/>
<keyword evidence="2" id="KW-0472">Membrane</keyword>
<reference evidence="5" key="1">
    <citation type="journal article" date="2016" name="Nat. Commun.">
        <title>The Gonium pectorale genome demonstrates co-option of cell cycle regulation during the evolution of multicellularity.</title>
        <authorList>
            <person name="Hanschen E.R."/>
            <person name="Marriage T.N."/>
            <person name="Ferris P.J."/>
            <person name="Hamaji T."/>
            <person name="Toyoda A."/>
            <person name="Fujiyama A."/>
            <person name="Neme R."/>
            <person name="Noguchi H."/>
            <person name="Minakuchi Y."/>
            <person name="Suzuki M."/>
            <person name="Kawai-Toyooka H."/>
            <person name="Smith D.R."/>
            <person name="Sparks H."/>
            <person name="Anderson J."/>
            <person name="Bakaric R."/>
            <person name="Luria V."/>
            <person name="Karger A."/>
            <person name="Kirschner M.W."/>
            <person name="Durand P.M."/>
            <person name="Michod R.E."/>
            <person name="Nozaki H."/>
            <person name="Olson B.J."/>
        </authorList>
    </citation>
    <scope>NUCLEOTIDE SEQUENCE [LARGE SCALE GENOMIC DNA]</scope>
    <source>
        <strain evidence="5">NIES-2863</strain>
    </source>
</reference>
<feature type="compositionally biased region" description="Gly residues" evidence="1">
    <location>
        <begin position="1954"/>
        <end position="1967"/>
    </location>
</feature>
<dbReference type="PROSITE" id="PS50222">
    <property type="entry name" value="EF_HAND_2"/>
    <property type="match status" value="1"/>
</dbReference>
<feature type="region of interest" description="Disordered" evidence="1">
    <location>
        <begin position="1901"/>
        <end position="1973"/>
    </location>
</feature>
<feature type="compositionally biased region" description="Low complexity" evidence="1">
    <location>
        <begin position="64"/>
        <end position="77"/>
    </location>
</feature>
<dbReference type="InterPro" id="IPR011050">
    <property type="entry name" value="Pectin_lyase_fold/virulence"/>
</dbReference>
<feature type="compositionally biased region" description="Low complexity" evidence="1">
    <location>
        <begin position="2506"/>
        <end position="2515"/>
    </location>
</feature>
<keyword evidence="2" id="KW-0812">Transmembrane</keyword>
<gene>
    <name evidence="4" type="ORF">GPECTOR_97g746</name>
</gene>
<evidence type="ECO:0000313" key="4">
    <source>
        <dbReference type="EMBL" id="KXZ43208.1"/>
    </source>
</evidence>
<dbReference type="InterPro" id="IPR006626">
    <property type="entry name" value="PbH1"/>
</dbReference>
<feature type="transmembrane region" description="Helical" evidence="2">
    <location>
        <begin position="2086"/>
        <end position="2107"/>
    </location>
</feature>
<dbReference type="OrthoDB" id="548621at2759"/>
<feature type="region of interest" description="Disordered" evidence="1">
    <location>
        <begin position="1985"/>
        <end position="2008"/>
    </location>
</feature>
<evidence type="ECO:0000259" key="3">
    <source>
        <dbReference type="PROSITE" id="PS50222"/>
    </source>
</evidence>
<dbReference type="PANTHER" id="PTHR11319">
    <property type="entry name" value="G PROTEIN-COUPLED RECEPTOR-RELATED"/>
    <property type="match status" value="1"/>
</dbReference>
<evidence type="ECO:0000256" key="2">
    <source>
        <dbReference type="SAM" id="Phobius"/>
    </source>
</evidence>
<sequence length="2538" mass="262219">MAAALTLPGNELPSEWRQWYASYSISGLRQALGQLAENLRGGGGDGAAAPPPPAASSPPPPNANPTSPNTTGPSTSPIAGATNTGPQNTTTSTTTLTTTLTTTSKLSLTIRRAGLLVHKDLLSGTWRNVDGSAMDMSASGGSPRGSLPAGFNPAFVRSQAWAPLAAGQLMVYGGGKDDDTAGSIWATSRRLTLVWSVPEARMLENSTLRHEFFESGSSTVVMRSMHTIALQNLGSSNGTGYSGSTSGLFFFGKVDTSDAAAPSLGTAIVSNVSSFSMVASCSPDPSSSCSPASPWGGGKLPQRDEFASAPLLASFNGSSHGSTESFEIRAPLVLVYGGLAAPGGRPPKRDEVPSGSADSVSQLKSVLTTCDTKGMLSSVEWSTVASCAWTGMSSIMSSCSSSSSGGGGNNGPGSHRRRGLRVQQETRGRGRGLQGQVQEGAWRTEAVQGAGDQAFGWRWAAAAGGNGGGGARSRSAAESATGPTYYGSALALVLQDPAARPLTLLSTASRSATLLHADVSNLQGGDQHSPGPRLGASMAAVSERGTLLFGGASYDSAAALADGSIDDKDLFLTSDLHYLRLYVGGDDVLAEPDGIQACAAAAGGAGCASAANVTFTPQQPLPTKAPVLYPSDPDLPTAASSFACTGNTTVRVDVVGSMDPNWAAGFRITTWSGQVLLEKEELTSAMAGTKLGATALPPGTAIPYGTVTLPPGLIQVWLYSKLGKGWTMDPDNGPATATCCVRSGAAGSLNTSCCPQLRLFSPACNGYLDGFGVGEAIFDVGTDNRNNMSFFQYRRVLGIVVQPTTAQVPTGEAALYLQYPLGQRGLHLHTFEVQPARGSPIPAPRHRHASAFVNHSSLHSYYGNKGVLVLYGGSSSYTISGTSGSSRLSDLWLLCLSNNTWIRVQPGGAMQPPALIGHAMAAVYIAGGEYYNPASGTFQQDSSVYMLDLGMPSPLWRKLAGGSNIFNTTAPSTGYYSLAYLPELNQLAFSTPKGRFDSSSSSSSGRRLYDMYDGRVPHGGSGAAVFRVTHSEDGRLGLVREDARSGSGVRAGVPIRQTASAGSRARRRLAASALSISRVASSVASGGLSSAELLAQYTADWPLTVVDCNGSGTALTISVGGSTVQNFLFKNCADTALLVSASSSEIVEINNCVFYNNMGTRGGAVRVSSGSNVSLSNCLFLANDAALGGAVYVDGGATLHSLSGAAFVRNGNGNSNAGGGALYADAGSCLPSLEDCAFDGNGNENTTLNGGAAFLTLPACDVALRGSSFAANTAASGGALAISGLDSTLGVSISASDFVSNRASATGGALAIQASFGRVQLDGCRFVANAAGRRGGAIMTSSARSTNATGCIFTGNTATLGAGGAWSAEKEGDIRVERCAVLDNAALYGGGLSLSRDLTLALLDSSLHGNTARYAGALEAQDCNSVSLTRCSFANNSAASAGAIAVSQTSSGVRISDCNFTANAASTGASSSEPCGRYGGGGGGAACLDVAGDIVVSGGSFVSNAATNGGAIWASQKCTPSSDGACGHVQLYGTSVHGNRAVGGGGGAVFLYELDDMLISCAYDGSDARPASALSSDNASGGDEICSGAWYNNIALYGNLMASTAASMRVLVPAGSSLLQYRSNDALVVTVDVVDAFGQRIAGGSPEAATTFTAVAVTAQPLGSLSQSATSGVANFSSLRVRNKPGNYTFDIIASGTFHSLQPAVVGLEVRRCQVGEVTTSANDMCTPCTAGSFSFNPDNTTCDSCPPHATCAPNGTQGYVVLPNEGYWRSGPYSPQVMECPNPGACSYDGSSHVISLTGAPMSRQSALMSVLLEMNGGLSAAANGTARLLNSSGADPVALFRELQCSEGYYGNVCGGCVRGYGRTGDARALNSLYYALLSLVNVAIIAVTIRAQLVRSSEKDPLPQLKAAPGEAAVADNGGDGDGEREGKTDLKTGPGKAYAKPEPEPSAGAGAKGAGGKRGGGDTVYGRLSPRVNGVTGKGGVGEADASGAPTPRAAVVQSSKGGNEMEMTDEELVTGTHSIVIKILVSYLQVAAIVEGVALVWPSPVKWFLNLGDQLSSGIAVMVSLDCSLPDSGVPKAVGRVLVSVFVPFILMALSVPVWAVVMKVRSDSRVLRGKPAWDAATYLPPRLIMTAITIVFFAYPSVTEALLGIFSCPQLDQAGASYFAELEAVGRFWAEDYNMKCYTGAHRTLTLALGVPGVILFSCGVPAWIAWFLGRNQDKLRDRKFYRAYGFLYSDYEDRCFAWESAIMLRKLAFVAVVVFLGPVSLQVQLLVLLGIILAALAAQTLYDPYRCPRMDALERISLYGTTTIVYTALFFMLDLGRSVDLVLTVLLVGLNSAIMCWFVLMLLREVARGVMRGLDEDKDGLVSAVDVQRALDNLHRRHPWLAARLLHLDAWARHNAITGRVLSTAYPYGEFSSPWIAAALEEEREVLEDLQEQEQERLAELAEKAAVEHEEEKIRGGDGEEKEGSDGQTSRGIGQAGPNAERVAGSDVGGDDSRPSSSRSFGRSKVAPEPALMGGGADDSIAGVRAR</sequence>
<dbReference type="SUPFAM" id="SSF50965">
    <property type="entry name" value="Galactose oxidase, central domain"/>
    <property type="match status" value="1"/>
</dbReference>
<dbReference type="SUPFAM" id="SSF51126">
    <property type="entry name" value="Pectin lyase-like"/>
    <property type="match status" value="2"/>
</dbReference>
<feature type="transmembrane region" description="Helical" evidence="2">
    <location>
        <begin position="2195"/>
        <end position="2220"/>
    </location>
</feature>
<dbReference type="Proteomes" id="UP000075714">
    <property type="component" value="Unassembled WGS sequence"/>
</dbReference>
<accession>A0A150G053</accession>
<feature type="transmembrane region" description="Helical" evidence="2">
    <location>
        <begin position="2332"/>
        <end position="2354"/>
    </location>
</feature>
<dbReference type="PANTHER" id="PTHR11319:SF35">
    <property type="entry name" value="OUTER MEMBRANE PROTEIN PMPC-RELATED"/>
    <property type="match status" value="1"/>
</dbReference>